<dbReference type="PANTHER" id="PTHR33406:SF11">
    <property type="entry name" value="MEMBRANE PROTEIN SCO6666-RELATED"/>
    <property type="match status" value="1"/>
</dbReference>
<feature type="region of interest" description="Disordered" evidence="7">
    <location>
        <begin position="736"/>
        <end position="757"/>
    </location>
</feature>
<gene>
    <name evidence="10" type="ORF">GORHZ_040_00070</name>
</gene>
<feature type="transmembrane region" description="Helical" evidence="8">
    <location>
        <begin position="377"/>
        <end position="399"/>
    </location>
</feature>
<dbReference type="Proteomes" id="UP000008363">
    <property type="component" value="Unassembled WGS sequence"/>
</dbReference>
<name>K6WQF9_9ACTN</name>
<dbReference type="Gene3D" id="1.20.1640.10">
    <property type="entry name" value="Multidrug efflux transporter AcrB transmembrane domain"/>
    <property type="match status" value="2"/>
</dbReference>
<dbReference type="InterPro" id="IPR004869">
    <property type="entry name" value="MMPL_dom"/>
</dbReference>
<evidence type="ECO:0000256" key="4">
    <source>
        <dbReference type="ARBA" id="ARBA00022692"/>
    </source>
</evidence>
<evidence type="ECO:0000259" key="9">
    <source>
        <dbReference type="Pfam" id="PF03176"/>
    </source>
</evidence>
<keyword evidence="4 8" id="KW-0812">Transmembrane</keyword>
<dbReference type="AlphaFoldDB" id="K6WQF9"/>
<reference evidence="10 11" key="1">
    <citation type="submission" date="2012-08" db="EMBL/GenBank/DDBJ databases">
        <title>Whole genome shotgun sequence of Gordonia rhizosphera NBRC 16068.</title>
        <authorList>
            <person name="Takarada H."/>
            <person name="Isaki S."/>
            <person name="Hosoyama A."/>
            <person name="Tsuchikane K."/>
            <person name="Katsumata H."/>
            <person name="Baba S."/>
            <person name="Ohji S."/>
            <person name="Yamazaki S."/>
            <person name="Fujita N."/>
        </authorList>
    </citation>
    <scope>NUCLEOTIDE SEQUENCE [LARGE SCALE GENOMIC DNA]</scope>
    <source>
        <strain evidence="10 11">NBRC 16068</strain>
    </source>
</reference>
<feature type="transmembrane region" description="Helical" evidence="8">
    <location>
        <begin position="309"/>
        <end position="334"/>
    </location>
</feature>
<evidence type="ECO:0000256" key="5">
    <source>
        <dbReference type="ARBA" id="ARBA00022989"/>
    </source>
</evidence>
<dbReference type="EMBL" id="BAHC01000040">
    <property type="protein sequence ID" value="GAB88774.1"/>
    <property type="molecule type" value="Genomic_DNA"/>
</dbReference>
<evidence type="ECO:0000256" key="3">
    <source>
        <dbReference type="ARBA" id="ARBA00022475"/>
    </source>
</evidence>
<dbReference type="STRING" id="1108045.GORHZ_040_00070"/>
<evidence type="ECO:0000256" key="6">
    <source>
        <dbReference type="ARBA" id="ARBA00023136"/>
    </source>
</evidence>
<feature type="transmembrane region" description="Helical" evidence="8">
    <location>
        <begin position="275"/>
        <end position="303"/>
    </location>
</feature>
<evidence type="ECO:0000313" key="10">
    <source>
        <dbReference type="EMBL" id="GAB88774.1"/>
    </source>
</evidence>
<dbReference type="Pfam" id="PF03176">
    <property type="entry name" value="MMPL"/>
    <property type="match status" value="2"/>
</dbReference>
<feature type="transmembrane region" description="Helical" evidence="8">
    <location>
        <begin position="231"/>
        <end position="254"/>
    </location>
</feature>
<evidence type="ECO:0000256" key="8">
    <source>
        <dbReference type="SAM" id="Phobius"/>
    </source>
</evidence>
<feature type="transmembrane region" description="Helical" evidence="8">
    <location>
        <begin position="568"/>
        <end position="587"/>
    </location>
</feature>
<evidence type="ECO:0000256" key="7">
    <source>
        <dbReference type="SAM" id="MobiDB-lite"/>
    </source>
</evidence>
<dbReference type="PANTHER" id="PTHR33406">
    <property type="entry name" value="MEMBRANE PROTEIN MJ1562-RELATED"/>
    <property type="match status" value="1"/>
</dbReference>
<dbReference type="RefSeq" id="WP_006330438.1">
    <property type="nucleotide sequence ID" value="NZ_BAHC01000040.1"/>
</dbReference>
<comment type="similarity">
    <text evidence="2">Belongs to the resistance-nodulation-cell division (RND) (TC 2.A.6) family. MmpL subfamily.</text>
</comment>
<feature type="transmembrane region" description="Helical" evidence="8">
    <location>
        <begin position="647"/>
        <end position="671"/>
    </location>
</feature>
<evidence type="ECO:0000256" key="2">
    <source>
        <dbReference type="ARBA" id="ARBA00010157"/>
    </source>
</evidence>
<comment type="caution">
    <text evidence="10">The sequence shown here is derived from an EMBL/GenBank/DDBJ whole genome shotgun (WGS) entry which is preliminary data.</text>
</comment>
<dbReference type="InterPro" id="IPR050545">
    <property type="entry name" value="Mycobact_MmpL"/>
</dbReference>
<sequence length="757" mass="80821">MLTRITNIVVTTPRVVIGCAAVLFVLAAAYGSSVMTALPAGGYDNPHSEAALAEHLLHDKFGASGMPLVFTITSTRELDSPAVTARAESVARDLESDSRTSNVLSYWTTPRELRAGLVTRDGRTGLIAAMIDGDDTSAPEAAREIADRWQGTRDGITVSAGGQALAQDQINRQSKIDLLIMEAIAIPTTFVVLIWVFGSLVAAALPVVAALFSIVGAAAVLRAIYEITPVSVFAMNLATALSLALAIDYTLFIVSRYREERGRHRSRSAALRTTMATAGCTVIFSALTLLLTISTMTLMPGYFMKSLGYAGLAAVVLSLVAGLVIAPALIAVLGDRLDTLDLRKPIYRLLHRDDPRTAPPEQTRWYRLAMFSMRRPLIVATLLTAFFLLLALPVVHLNLNYPDDRTLPTSASSRQVGDVLRADVAQPTQNSVIVVLPHGAAPTAVAHYGQDLSRVSGVTSVATPDGMYRSGTQISTAAFGAERRGDAAYLTVSTTSDPFSGAGRAQLDELKSVPASVDPVWGGLAQRNIDNVRGVTDRIPLVLVFVVLSTTILMFMMTGSVILPLKALILNGLSLAAALGVLTWIFQQGHLGGLGTTSSGALIIMVLPLMMTVGFGIAMDYEVFVLSRIREYWVTSDRSPAANTRSVALGLAHTGRIVTAAALLMAVVYLALTVAQVSSNRMLGAGLCLGVLLDAFLIRTLLVPAIMQLCGRWNWWAPAPLARWYESRGLREELEPATTQSDLPVAPDTLASGVSRK</sequence>
<evidence type="ECO:0000256" key="1">
    <source>
        <dbReference type="ARBA" id="ARBA00004651"/>
    </source>
</evidence>
<protein>
    <recommendedName>
        <fullName evidence="9">Membrane transport protein MMPL domain-containing protein</fullName>
    </recommendedName>
</protein>
<feature type="transmembrane region" description="Helical" evidence="8">
    <location>
        <begin position="599"/>
        <end position="626"/>
    </location>
</feature>
<organism evidence="10 11">
    <name type="scientific">Gordonia rhizosphera NBRC 16068</name>
    <dbReference type="NCBI Taxonomy" id="1108045"/>
    <lineage>
        <taxon>Bacteria</taxon>
        <taxon>Bacillati</taxon>
        <taxon>Actinomycetota</taxon>
        <taxon>Actinomycetes</taxon>
        <taxon>Mycobacteriales</taxon>
        <taxon>Gordoniaceae</taxon>
        <taxon>Gordonia</taxon>
    </lineage>
</organism>
<accession>K6WQF9</accession>
<proteinExistence type="inferred from homology"/>
<keyword evidence="5 8" id="KW-1133">Transmembrane helix</keyword>
<dbReference type="GO" id="GO:0005886">
    <property type="term" value="C:plasma membrane"/>
    <property type="evidence" value="ECO:0007669"/>
    <property type="project" value="UniProtKB-SubCell"/>
</dbReference>
<feature type="transmembrane region" description="Helical" evidence="8">
    <location>
        <begin position="683"/>
        <end position="702"/>
    </location>
</feature>
<keyword evidence="3" id="KW-1003">Cell membrane</keyword>
<feature type="transmembrane region" description="Helical" evidence="8">
    <location>
        <begin position="539"/>
        <end position="556"/>
    </location>
</feature>
<dbReference type="SUPFAM" id="SSF82866">
    <property type="entry name" value="Multidrug efflux transporter AcrB transmembrane domain"/>
    <property type="match status" value="2"/>
</dbReference>
<keyword evidence="6 8" id="KW-0472">Membrane</keyword>
<feature type="domain" description="Membrane transport protein MMPL" evidence="9">
    <location>
        <begin position="58"/>
        <end position="378"/>
    </location>
</feature>
<keyword evidence="11" id="KW-1185">Reference proteome</keyword>
<evidence type="ECO:0000313" key="11">
    <source>
        <dbReference type="Proteomes" id="UP000008363"/>
    </source>
</evidence>
<dbReference type="eggNOG" id="COG2409">
    <property type="taxonomic scope" value="Bacteria"/>
</dbReference>
<feature type="domain" description="Membrane transport protein MMPL" evidence="9">
    <location>
        <begin position="476"/>
        <end position="728"/>
    </location>
</feature>
<comment type="subcellular location">
    <subcellularLocation>
        <location evidence="1">Cell membrane</location>
        <topology evidence="1">Multi-pass membrane protein</topology>
    </subcellularLocation>
</comment>